<gene>
    <name evidence="1" type="ORF">CCAM_LOCUS42484</name>
</gene>
<organism evidence="1 2">
    <name type="scientific">Cuscuta campestris</name>
    <dbReference type="NCBI Taxonomy" id="132261"/>
    <lineage>
        <taxon>Eukaryota</taxon>
        <taxon>Viridiplantae</taxon>
        <taxon>Streptophyta</taxon>
        <taxon>Embryophyta</taxon>
        <taxon>Tracheophyta</taxon>
        <taxon>Spermatophyta</taxon>
        <taxon>Magnoliopsida</taxon>
        <taxon>eudicotyledons</taxon>
        <taxon>Gunneridae</taxon>
        <taxon>Pentapetalae</taxon>
        <taxon>asterids</taxon>
        <taxon>lamiids</taxon>
        <taxon>Solanales</taxon>
        <taxon>Convolvulaceae</taxon>
        <taxon>Cuscuteae</taxon>
        <taxon>Cuscuta</taxon>
        <taxon>Cuscuta subgen. Grammica</taxon>
        <taxon>Cuscuta sect. Cleistogrammica</taxon>
    </lineage>
</organism>
<evidence type="ECO:0000313" key="1">
    <source>
        <dbReference type="EMBL" id="VFR00709.1"/>
    </source>
</evidence>
<dbReference type="EMBL" id="OOIL02006707">
    <property type="protein sequence ID" value="VFR00709.1"/>
    <property type="molecule type" value="Genomic_DNA"/>
</dbReference>
<proteinExistence type="predicted"/>
<keyword evidence="2" id="KW-1185">Reference proteome</keyword>
<dbReference type="Proteomes" id="UP000595140">
    <property type="component" value="Unassembled WGS sequence"/>
</dbReference>
<reference evidence="1 2" key="1">
    <citation type="submission" date="2018-04" db="EMBL/GenBank/DDBJ databases">
        <authorList>
            <person name="Vogel A."/>
        </authorList>
    </citation>
    <scope>NUCLEOTIDE SEQUENCE [LARGE SCALE GENOMIC DNA]</scope>
</reference>
<sequence length="125" mass="13992">MIRSWRGTLCCTIGGEVVVVEGDGAVLWCGQRYRTFSCTLTHRSSIGSGTRPDDTQPPNLHERMCKHLPAGTSPCARDSRDSEWACSGLMCMNSKNQQRLQIASKVQIFIRKSHLEIKKVRDLQA</sequence>
<accession>A0A484NK32</accession>
<dbReference type="AlphaFoldDB" id="A0A484NK32"/>
<protein>
    <submittedName>
        <fullName evidence="1">Uncharacterized protein</fullName>
    </submittedName>
</protein>
<name>A0A484NK32_9ASTE</name>
<evidence type="ECO:0000313" key="2">
    <source>
        <dbReference type="Proteomes" id="UP000595140"/>
    </source>
</evidence>